<dbReference type="InterPro" id="IPR020476">
    <property type="entry name" value="Nudix_hydrolase"/>
</dbReference>
<reference evidence="7" key="1">
    <citation type="journal article" date="2019" name="Int. J. Syst. Evol. Microbiol.">
        <title>The Global Catalogue of Microorganisms (GCM) 10K type strain sequencing project: providing services to taxonomists for standard genome sequencing and annotation.</title>
        <authorList>
            <consortium name="The Broad Institute Genomics Platform"/>
            <consortium name="The Broad Institute Genome Sequencing Center for Infectious Disease"/>
            <person name="Wu L."/>
            <person name="Ma J."/>
        </authorList>
    </citation>
    <scope>NUCLEOTIDE SEQUENCE [LARGE SCALE GENOMIC DNA]</scope>
    <source>
        <strain evidence="7">JCM 17979</strain>
    </source>
</reference>
<evidence type="ECO:0000259" key="5">
    <source>
        <dbReference type="PROSITE" id="PS51462"/>
    </source>
</evidence>
<dbReference type="InterPro" id="IPR015797">
    <property type="entry name" value="NUDIX_hydrolase-like_dom_sf"/>
</dbReference>
<dbReference type="PANTHER" id="PTHR43046:SF14">
    <property type="entry name" value="MUTT_NUDIX FAMILY PROTEIN"/>
    <property type="match status" value="1"/>
</dbReference>
<organism evidence="6 7">
    <name type="scientific">Actinomycetospora chlora</name>
    <dbReference type="NCBI Taxonomy" id="663608"/>
    <lineage>
        <taxon>Bacteria</taxon>
        <taxon>Bacillati</taxon>
        <taxon>Actinomycetota</taxon>
        <taxon>Actinomycetes</taxon>
        <taxon>Pseudonocardiales</taxon>
        <taxon>Pseudonocardiaceae</taxon>
        <taxon>Actinomycetospora</taxon>
    </lineage>
</organism>
<comment type="caution">
    <text evidence="6">The sequence shown here is derived from an EMBL/GenBank/DDBJ whole genome shotgun (WGS) entry which is preliminary data.</text>
</comment>
<dbReference type="PROSITE" id="PS51462">
    <property type="entry name" value="NUDIX"/>
    <property type="match status" value="1"/>
</dbReference>
<dbReference type="InterPro" id="IPR000086">
    <property type="entry name" value="NUDIX_hydrolase_dom"/>
</dbReference>
<dbReference type="InterPro" id="IPR020084">
    <property type="entry name" value="NUDIX_hydrolase_CS"/>
</dbReference>
<comment type="similarity">
    <text evidence="2 4">Belongs to the Nudix hydrolase family.</text>
</comment>
<dbReference type="Proteomes" id="UP001500928">
    <property type="component" value="Unassembled WGS sequence"/>
</dbReference>
<evidence type="ECO:0000256" key="4">
    <source>
        <dbReference type="RuleBase" id="RU003476"/>
    </source>
</evidence>
<name>A0ABP9AP38_9PSEU</name>
<protein>
    <recommendedName>
        <fullName evidence="5">Nudix hydrolase domain-containing protein</fullName>
    </recommendedName>
</protein>
<keyword evidence="7" id="KW-1185">Reference proteome</keyword>
<feature type="domain" description="Nudix hydrolase" evidence="5">
    <location>
        <begin position="1"/>
        <end position="127"/>
    </location>
</feature>
<dbReference type="PRINTS" id="PR00502">
    <property type="entry name" value="NUDIXFAMILY"/>
</dbReference>
<proteinExistence type="inferred from homology"/>
<sequence length="132" mass="14610">MPEVVARAVIVRDGRLLLVRDLVAGYWFFPGGHVEDGESPRDAVVRELREEIDVGATVVEALGEVRNDFVQDGEAHREIDHVFAVEIDAADPVSQEPHLAFAWHRLDGLAGVDVRPRVLVDLVLALPSRRTS</sequence>
<evidence type="ECO:0000256" key="2">
    <source>
        <dbReference type="ARBA" id="ARBA00005582"/>
    </source>
</evidence>
<accession>A0ABP9AP38</accession>
<evidence type="ECO:0000313" key="6">
    <source>
        <dbReference type="EMBL" id="GAA4783928.1"/>
    </source>
</evidence>
<comment type="cofactor">
    <cofactor evidence="1">
        <name>Mg(2+)</name>
        <dbReference type="ChEBI" id="CHEBI:18420"/>
    </cofactor>
</comment>
<evidence type="ECO:0000256" key="3">
    <source>
        <dbReference type="ARBA" id="ARBA00022801"/>
    </source>
</evidence>
<evidence type="ECO:0000256" key="1">
    <source>
        <dbReference type="ARBA" id="ARBA00001946"/>
    </source>
</evidence>
<dbReference type="SUPFAM" id="SSF55811">
    <property type="entry name" value="Nudix"/>
    <property type="match status" value="1"/>
</dbReference>
<dbReference type="PANTHER" id="PTHR43046">
    <property type="entry name" value="GDP-MANNOSE MANNOSYL HYDROLASE"/>
    <property type="match status" value="1"/>
</dbReference>
<dbReference type="Pfam" id="PF00293">
    <property type="entry name" value="NUDIX"/>
    <property type="match status" value="1"/>
</dbReference>
<dbReference type="RefSeq" id="WP_345412924.1">
    <property type="nucleotide sequence ID" value="NZ_BAABHO010000010.1"/>
</dbReference>
<gene>
    <name evidence="6" type="ORF">GCM10023200_16820</name>
</gene>
<keyword evidence="3 4" id="KW-0378">Hydrolase</keyword>
<dbReference type="EMBL" id="BAABHO010000010">
    <property type="protein sequence ID" value="GAA4783928.1"/>
    <property type="molecule type" value="Genomic_DNA"/>
</dbReference>
<dbReference type="PROSITE" id="PS00893">
    <property type="entry name" value="NUDIX_BOX"/>
    <property type="match status" value="1"/>
</dbReference>
<dbReference type="Gene3D" id="3.90.79.10">
    <property type="entry name" value="Nucleoside Triphosphate Pyrophosphohydrolase"/>
    <property type="match status" value="1"/>
</dbReference>
<evidence type="ECO:0000313" key="7">
    <source>
        <dbReference type="Proteomes" id="UP001500928"/>
    </source>
</evidence>